<evidence type="ECO:0000313" key="4">
    <source>
        <dbReference type="Proteomes" id="UP001301958"/>
    </source>
</evidence>
<dbReference type="Proteomes" id="UP001301958">
    <property type="component" value="Unassembled WGS sequence"/>
</dbReference>
<feature type="compositionally biased region" description="Basic and acidic residues" evidence="1">
    <location>
        <begin position="136"/>
        <end position="150"/>
    </location>
</feature>
<reference evidence="3" key="2">
    <citation type="submission" date="2023-05" db="EMBL/GenBank/DDBJ databases">
        <authorList>
            <consortium name="Lawrence Berkeley National Laboratory"/>
            <person name="Steindorff A."/>
            <person name="Hensen N."/>
            <person name="Bonometti L."/>
            <person name="Westerberg I."/>
            <person name="Brannstrom I.O."/>
            <person name="Guillou S."/>
            <person name="Cros-Aarteil S."/>
            <person name="Calhoun S."/>
            <person name="Haridas S."/>
            <person name="Kuo A."/>
            <person name="Mondo S."/>
            <person name="Pangilinan J."/>
            <person name="Riley R."/>
            <person name="Labutti K."/>
            <person name="Andreopoulos B."/>
            <person name="Lipzen A."/>
            <person name="Chen C."/>
            <person name="Yanf M."/>
            <person name="Daum C."/>
            <person name="Ng V."/>
            <person name="Clum A."/>
            <person name="Ohm R."/>
            <person name="Martin F."/>
            <person name="Silar P."/>
            <person name="Natvig D."/>
            <person name="Lalanne C."/>
            <person name="Gautier V."/>
            <person name="Ament-Velasquez S.L."/>
            <person name="Kruys A."/>
            <person name="Hutchinson M.I."/>
            <person name="Powell A.J."/>
            <person name="Barry K."/>
            <person name="Miller A.N."/>
            <person name="Grigoriev I.V."/>
            <person name="Debuchy R."/>
            <person name="Gladieux P."/>
            <person name="Thoren M.H."/>
            <person name="Johannesson H."/>
        </authorList>
    </citation>
    <scope>NUCLEOTIDE SEQUENCE</scope>
    <source>
        <strain evidence="3">CBS 990.96</strain>
    </source>
</reference>
<reference evidence="3" key="1">
    <citation type="journal article" date="2023" name="Mol. Phylogenet. Evol.">
        <title>Genome-scale phylogeny and comparative genomics of the fungal order Sordariales.</title>
        <authorList>
            <person name="Hensen N."/>
            <person name="Bonometti L."/>
            <person name="Westerberg I."/>
            <person name="Brannstrom I.O."/>
            <person name="Guillou S."/>
            <person name="Cros-Aarteil S."/>
            <person name="Calhoun S."/>
            <person name="Haridas S."/>
            <person name="Kuo A."/>
            <person name="Mondo S."/>
            <person name="Pangilinan J."/>
            <person name="Riley R."/>
            <person name="LaButti K."/>
            <person name="Andreopoulos B."/>
            <person name="Lipzen A."/>
            <person name="Chen C."/>
            <person name="Yan M."/>
            <person name="Daum C."/>
            <person name="Ng V."/>
            <person name="Clum A."/>
            <person name="Steindorff A."/>
            <person name="Ohm R.A."/>
            <person name="Martin F."/>
            <person name="Silar P."/>
            <person name="Natvig D.O."/>
            <person name="Lalanne C."/>
            <person name="Gautier V."/>
            <person name="Ament-Velasquez S.L."/>
            <person name="Kruys A."/>
            <person name="Hutchinson M.I."/>
            <person name="Powell A.J."/>
            <person name="Barry K."/>
            <person name="Miller A.N."/>
            <person name="Grigoriev I.V."/>
            <person name="Debuchy R."/>
            <person name="Gladieux P."/>
            <person name="Hiltunen Thoren M."/>
            <person name="Johannesson H."/>
        </authorList>
    </citation>
    <scope>NUCLEOTIDE SEQUENCE</scope>
    <source>
        <strain evidence="3">CBS 990.96</strain>
    </source>
</reference>
<feature type="region of interest" description="Disordered" evidence="1">
    <location>
        <begin position="136"/>
        <end position="162"/>
    </location>
</feature>
<protein>
    <submittedName>
        <fullName evidence="3">Uncharacterized protein</fullName>
    </submittedName>
</protein>
<dbReference type="EMBL" id="MU865307">
    <property type="protein sequence ID" value="KAK4229534.1"/>
    <property type="molecule type" value="Genomic_DNA"/>
</dbReference>
<feature type="transmembrane region" description="Helical" evidence="2">
    <location>
        <begin position="329"/>
        <end position="348"/>
    </location>
</feature>
<keyword evidence="2" id="KW-0812">Transmembrane</keyword>
<feature type="region of interest" description="Disordered" evidence="1">
    <location>
        <begin position="45"/>
        <end position="88"/>
    </location>
</feature>
<feature type="compositionally biased region" description="Polar residues" evidence="1">
    <location>
        <begin position="45"/>
        <end position="62"/>
    </location>
</feature>
<comment type="caution">
    <text evidence="3">The sequence shown here is derived from an EMBL/GenBank/DDBJ whole genome shotgun (WGS) entry which is preliminary data.</text>
</comment>
<keyword evidence="4" id="KW-1185">Reference proteome</keyword>
<keyword evidence="2" id="KW-1133">Transmembrane helix</keyword>
<keyword evidence="2" id="KW-0472">Membrane</keyword>
<dbReference type="AlphaFoldDB" id="A0AAN7H6D2"/>
<accession>A0AAN7H6D2</accession>
<evidence type="ECO:0000256" key="1">
    <source>
        <dbReference type="SAM" id="MobiDB-lite"/>
    </source>
</evidence>
<feature type="compositionally biased region" description="Low complexity" evidence="1">
    <location>
        <begin position="74"/>
        <end position="84"/>
    </location>
</feature>
<evidence type="ECO:0000313" key="3">
    <source>
        <dbReference type="EMBL" id="KAK4229534.1"/>
    </source>
</evidence>
<sequence length="425" mass="46351">MLRRPYQAGSALRSFVTLHTARHVSRPYLANTTWTIATRSLATSQPCLKSKRPQSPQTSPNATRHDRFTRAAKSSSSSSSNSSSDEVKVPDLAEITAAVDRITKGFMAYGGIPSEHMTLTALQACAQTDVRQVADSQERQSKVAAAEDRPTSQLLGLDGGASKAGRSVIRPEDVVDKVSEAAYAIVTHPAVVITPKVLEEYVRLQSRLGRPQTLPHVLDLYASKPKPKELAGAITYVEVNPNKAEKAVNSAVADAALDAAIEAKDMDAAIGVLENTYSSKAFLRSKLIKKALLPATVVTATPVALYVIATELAKIQNSWDPATATNIAFVGVLCYVGFTASIGMVAAFTQNDQMKRVTWAIGTPLRHRWLYEEERAALDKIACAFGFSEEYRYGEEEGEEFLWLREYILRKSMILDAVDLMPGMN</sequence>
<name>A0AAN7H6D2_9PEZI</name>
<feature type="transmembrane region" description="Helical" evidence="2">
    <location>
        <begin position="291"/>
        <end position="309"/>
    </location>
</feature>
<proteinExistence type="predicted"/>
<organism evidence="3 4">
    <name type="scientific">Podospora fimiseda</name>
    <dbReference type="NCBI Taxonomy" id="252190"/>
    <lineage>
        <taxon>Eukaryota</taxon>
        <taxon>Fungi</taxon>
        <taxon>Dikarya</taxon>
        <taxon>Ascomycota</taxon>
        <taxon>Pezizomycotina</taxon>
        <taxon>Sordariomycetes</taxon>
        <taxon>Sordariomycetidae</taxon>
        <taxon>Sordariales</taxon>
        <taxon>Podosporaceae</taxon>
        <taxon>Podospora</taxon>
    </lineage>
</organism>
<evidence type="ECO:0000256" key="2">
    <source>
        <dbReference type="SAM" id="Phobius"/>
    </source>
</evidence>
<gene>
    <name evidence="3" type="ORF">QBC38DRAFT_104809</name>
</gene>